<dbReference type="Proteomes" id="UP000325315">
    <property type="component" value="Unassembled WGS sequence"/>
</dbReference>
<dbReference type="OrthoDB" id="426210at2759"/>
<dbReference type="Pfam" id="PF00078">
    <property type="entry name" value="RVT_1"/>
    <property type="match status" value="1"/>
</dbReference>
<dbReference type="EMBL" id="SMMG02000001">
    <property type="protein sequence ID" value="KAA3487080.1"/>
    <property type="molecule type" value="Genomic_DNA"/>
</dbReference>
<evidence type="ECO:0000313" key="2">
    <source>
        <dbReference type="EMBL" id="KAA3487080.1"/>
    </source>
</evidence>
<sequence>MKPGIASLLEPRISGVKLDAVIAKLGFQYSHRVEAVGFSDGIWNNSKDTIRIKGSELYLAKGIKSDHRPILISIILEISIPTGFPFRFLAGSRKKQLLKRLADIQRALERSYTDRLAGIESQIRDKLESVCITKRCCGSKSVDMMIGVIVDGGLIDPDLNNTLITLIPKVSNPETFSQFRPVSLCSVLYKLVMKVKANFFRVVFPRIVVEEQERFIARRNITNNILIAQEVIHSMRGRRNMKPWIMIKIGLEKAYDRVRWELIEASIQAASIPKYFGRIIMSAISNSTMQLLWMVLLLKSLRRQGGYVKDALYLLTWRAILAQSVLLSIPNYFMQTMMIPKGICEEIESLVRQFIWGSSNGKRKLALVNWESVCQPHSN</sequence>
<organism evidence="2 3">
    <name type="scientific">Gossypium australe</name>
    <dbReference type="NCBI Taxonomy" id="47621"/>
    <lineage>
        <taxon>Eukaryota</taxon>
        <taxon>Viridiplantae</taxon>
        <taxon>Streptophyta</taxon>
        <taxon>Embryophyta</taxon>
        <taxon>Tracheophyta</taxon>
        <taxon>Spermatophyta</taxon>
        <taxon>Magnoliopsida</taxon>
        <taxon>eudicotyledons</taxon>
        <taxon>Gunneridae</taxon>
        <taxon>Pentapetalae</taxon>
        <taxon>rosids</taxon>
        <taxon>malvids</taxon>
        <taxon>Malvales</taxon>
        <taxon>Malvaceae</taxon>
        <taxon>Malvoideae</taxon>
        <taxon>Gossypium</taxon>
    </lineage>
</organism>
<dbReference type="InterPro" id="IPR000477">
    <property type="entry name" value="RT_dom"/>
</dbReference>
<keyword evidence="2" id="KW-0695">RNA-directed DNA polymerase</keyword>
<comment type="caution">
    <text evidence="2">The sequence shown here is derived from an EMBL/GenBank/DDBJ whole genome shotgun (WGS) entry which is preliminary data.</text>
</comment>
<keyword evidence="2" id="KW-0808">Transferase</keyword>
<protein>
    <submittedName>
        <fullName evidence="2">Reverse transcriptase</fullName>
    </submittedName>
</protein>
<proteinExistence type="predicted"/>
<name>A0A5B6WYV3_9ROSI</name>
<dbReference type="InterPro" id="IPR052343">
    <property type="entry name" value="Retrotransposon-Effector_Assoc"/>
</dbReference>
<evidence type="ECO:0000313" key="3">
    <source>
        <dbReference type="Proteomes" id="UP000325315"/>
    </source>
</evidence>
<dbReference type="GO" id="GO:0003964">
    <property type="term" value="F:RNA-directed DNA polymerase activity"/>
    <property type="evidence" value="ECO:0007669"/>
    <property type="project" value="UniProtKB-KW"/>
</dbReference>
<dbReference type="AlphaFoldDB" id="A0A5B6WYV3"/>
<dbReference type="PANTHER" id="PTHR46890:SF48">
    <property type="entry name" value="RNA-DIRECTED DNA POLYMERASE"/>
    <property type="match status" value="1"/>
</dbReference>
<accession>A0A5B6WYV3</accession>
<keyword evidence="3" id="KW-1185">Reference proteome</keyword>
<reference evidence="3" key="1">
    <citation type="journal article" date="2019" name="Plant Biotechnol. J.">
        <title>Genome sequencing of the Australian wild diploid species Gossypium australe highlights disease resistance and delayed gland morphogenesis.</title>
        <authorList>
            <person name="Cai Y."/>
            <person name="Cai X."/>
            <person name="Wang Q."/>
            <person name="Wang P."/>
            <person name="Zhang Y."/>
            <person name="Cai C."/>
            <person name="Xu Y."/>
            <person name="Wang K."/>
            <person name="Zhou Z."/>
            <person name="Wang C."/>
            <person name="Geng S."/>
            <person name="Li B."/>
            <person name="Dong Q."/>
            <person name="Hou Y."/>
            <person name="Wang H."/>
            <person name="Ai P."/>
            <person name="Liu Z."/>
            <person name="Yi F."/>
            <person name="Sun M."/>
            <person name="An G."/>
            <person name="Cheng J."/>
            <person name="Zhang Y."/>
            <person name="Shi Q."/>
            <person name="Xie Y."/>
            <person name="Shi X."/>
            <person name="Chang Y."/>
            <person name="Huang F."/>
            <person name="Chen Y."/>
            <person name="Hong S."/>
            <person name="Mi L."/>
            <person name="Sun Q."/>
            <person name="Zhang L."/>
            <person name="Zhou B."/>
            <person name="Peng R."/>
            <person name="Zhang X."/>
            <person name="Liu F."/>
        </authorList>
    </citation>
    <scope>NUCLEOTIDE SEQUENCE [LARGE SCALE GENOMIC DNA]</scope>
    <source>
        <strain evidence="3">cv. PA1801</strain>
    </source>
</reference>
<keyword evidence="2" id="KW-0548">Nucleotidyltransferase</keyword>
<gene>
    <name evidence="2" type="ORF">EPI10_030934</name>
</gene>
<dbReference type="PANTHER" id="PTHR46890">
    <property type="entry name" value="NON-LTR RETROLELEMENT REVERSE TRANSCRIPTASE-LIKE PROTEIN-RELATED"/>
    <property type="match status" value="1"/>
</dbReference>
<feature type="domain" description="Reverse transcriptase" evidence="1">
    <location>
        <begin position="168"/>
        <end position="282"/>
    </location>
</feature>
<evidence type="ECO:0000259" key="1">
    <source>
        <dbReference type="Pfam" id="PF00078"/>
    </source>
</evidence>